<organism evidence="1">
    <name type="scientific">bioreactor metagenome</name>
    <dbReference type="NCBI Taxonomy" id="1076179"/>
    <lineage>
        <taxon>unclassified sequences</taxon>
        <taxon>metagenomes</taxon>
        <taxon>ecological metagenomes</taxon>
    </lineage>
</organism>
<gene>
    <name evidence="1" type="ORF">SDC9_120641</name>
</gene>
<evidence type="ECO:0000313" key="1">
    <source>
        <dbReference type="EMBL" id="MPM73659.1"/>
    </source>
</evidence>
<protein>
    <submittedName>
        <fullName evidence="1">Uncharacterized protein</fullName>
    </submittedName>
</protein>
<sequence>MHIADAGACKGRPAIERRKLHVEPRGEVRSVLIYGFKVFKDELYRFNGELIRALWRKKIGVCFNGMRQRVHARRARDMRRQADREFRIQHRIAWN</sequence>
<comment type="caution">
    <text evidence="1">The sequence shown here is derived from an EMBL/GenBank/DDBJ whole genome shotgun (WGS) entry which is preliminary data.</text>
</comment>
<accession>A0A645C7M8</accession>
<reference evidence="1" key="1">
    <citation type="submission" date="2019-08" db="EMBL/GenBank/DDBJ databases">
        <authorList>
            <person name="Kucharzyk K."/>
            <person name="Murdoch R.W."/>
            <person name="Higgins S."/>
            <person name="Loffler F."/>
        </authorList>
    </citation>
    <scope>NUCLEOTIDE SEQUENCE</scope>
</reference>
<name>A0A645C7M8_9ZZZZ</name>
<dbReference type="AlphaFoldDB" id="A0A645C7M8"/>
<proteinExistence type="predicted"/>
<dbReference type="EMBL" id="VSSQ01025496">
    <property type="protein sequence ID" value="MPM73659.1"/>
    <property type="molecule type" value="Genomic_DNA"/>
</dbReference>